<dbReference type="AlphaFoldDB" id="A0A2R6R0W3"/>
<name>A0A2R6R0W3_9APHY</name>
<protein>
    <submittedName>
        <fullName evidence="1">Uncharacterized protein</fullName>
    </submittedName>
</protein>
<reference evidence="1 2" key="1">
    <citation type="submission" date="2018-02" db="EMBL/GenBank/DDBJ databases">
        <title>Genome sequence of the basidiomycete white-rot fungus Phlebia centrifuga.</title>
        <authorList>
            <person name="Granchi Z."/>
            <person name="Peng M."/>
            <person name="de Vries R.P."/>
            <person name="Hilden K."/>
            <person name="Makela M.R."/>
            <person name="Grigoriev I."/>
            <person name="Riley R."/>
        </authorList>
    </citation>
    <scope>NUCLEOTIDE SEQUENCE [LARGE SCALE GENOMIC DNA]</scope>
    <source>
        <strain evidence="1 2">FBCC195</strain>
    </source>
</reference>
<accession>A0A2R6R0W3</accession>
<organism evidence="1 2">
    <name type="scientific">Hermanssonia centrifuga</name>
    <dbReference type="NCBI Taxonomy" id="98765"/>
    <lineage>
        <taxon>Eukaryota</taxon>
        <taxon>Fungi</taxon>
        <taxon>Dikarya</taxon>
        <taxon>Basidiomycota</taxon>
        <taxon>Agaricomycotina</taxon>
        <taxon>Agaricomycetes</taxon>
        <taxon>Polyporales</taxon>
        <taxon>Meruliaceae</taxon>
        <taxon>Hermanssonia</taxon>
    </lineage>
</organism>
<dbReference type="EMBL" id="MLYV02000287">
    <property type="protein sequence ID" value="PSS18884.1"/>
    <property type="molecule type" value="Genomic_DNA"/>
</dbReference>
<sequence length="227" mass="24762">MEISGSGSADVPLSVTSDVLMTIRSNLQDLLLTATEDNSGIPATFPADWASGSGKRRWLSATELQIFLTEKIVMLPIAPVFPKQKSSSLSSDFDSSANVRVYRVRFYLQGLKATSDCPSMPKMKSVIEHSGREVIVSRRGVSNLFDHSPLNTLHSYELDGNGRVVNVVDNGDLVEKTTDVEGSAFGAPGPFTMWAVDSSSAEWKMLDTSEVVGAYLEFFGTNYAFFK</sequence>
<dbReference type="Proteomes" id="UP000186601">
    <property type="component" value="Unassembled WGS sequence"/>
</dbReference>
<proteinExistence type="predicted"/>
<comment type="caution">
    <text evidence="1">The sequence shown here is derived from an EMBL/GenBank/DDBJ whole genome shotgun (WGS) entry which is preliminary data.</text>
</comment>
<dbReference type="OrthoDB" id="10016792at2759"/>
<evidence type="ECO:0000313" key="2">
    <source>
        <dbReference type="Proteomes" id="UP000186601"/>
    </source>
</evidence>
<evidence type="ECO:0000313" key="1">
    <source>
        <dbReference type="EMBL" id="PSS18884.1"/>
    </source>
</evidence>
<keyword evidence="2" id="KW-1185">Reference proteome</keyword>
<gene>
    <name evidence="1" type="ORF">PHLCEN_2v3199</name>
</gene>